<reference evidence="2 3" key="1">
    <citation type="submission" date="2016-10" db="EMBL/GenBank/DDBJ databases">
        <authorList>
            <person name="Varghese N."/>
            <person name="Submissions S."/>
        </authorList>
    </citation>
    <scope>NUCLEOTIDE SEQUENCE [LARGE SCALE GENOMIC DNA]</scope>
    <source>
        <strain evidence="2 3">YR512</strain>
    </source>
</reference>
<evidence type="ECO:0000313" key="3">
    <source>
        <dbReference type="Proteomes" id="UP000198841"/>
    </source>
</evidence>
<name>A0A1I4E814_9GAMM</name>
<evidence type="ECO:0000256" key="1">
    <source>
        <dbReference type="SAM" id="SignalP"/>
    </source>
</evidence>
<proteinExistence type="predicted"/>
<organism evidence="2 3">
    <name type="scientific">Candidatus Pantoea symbiotica</name>
    <dbReference type="NCBI Taxonomy" id="1884370"/>
    <lineage>
        <taxon>Bacteria</taxon>
        <taxon>Pseudomonadati</taxon>
        <taxon>Pseudomonadota</taxon>
        <taxon>Gammaproteobacteria</taxon>
        <taxon>Enterobacterales</taxon>
        <taxon>Erwiniaceae</taxon>
        <taxon>Pantoea</taxon>
    </lineage>
</organism>
<keyword evidence="3" id="KW-1185">Reference proteome</keyword>
<dbReference type="RefSeq" id="WP_008108113.1">
    <property type="nucleotide sequence ID" value="NZ_FOSD01000016.1"/>
</dbReference>
<comment type="caution">
    <text evidence="2">The sequence shown here is derived from an EMBL/GenBank/DDBJ whole genome shotgun (WGS) entry which is preliminary data.</text>
</comment>
<dbReference type="Proteomes" id="UP000198841">
    <property type="component" value="Unassembled WGS sequence"/>
</dbReference>
<keyword evidence="1" id="KW-0732">Signal</keyword>
<feature type="signal peptide" evidence="1">
    <location>
        <begin position="1"/>
        <end position="19"/>
    </location>
</feature>
<feature type="chain" id="PRO_5046218751" evidence="1">
    <location>
        <begin position="20"/>
        <end position="115"/>
    </location>
</feature>
<evidence type="ECO:0000313" key="2">
    <source>
        <dbReference type="EMBL" id="SFL01905.1"/>
    </source>
</evidence>
<sequence length="115" mass="12650">MKALLLALVGLSLSAGALAADGDNNQEENVYASQLCHLVSSEKKTSDLDGYTEKLKSQLAASQSSSSMQQPEFNEEIAQEVISAWLELGEDERGKLRHDQSQCEQTVMTQFQQQD</sequence>
<dbReference type="EMBL" id="FOSD01000016">
    <property type="protein sequence ID" value="SFL01905.1"/>
    <property type="molecule type" value="Genomic_DNA"/>
</dbReference>
<accession>A0A1I4E814</accession>
<protein>
    <submittedName>
        <fullName evidence="2">Uncharacterized protein</fullName>
    </submittedName>
</protein>
<gene>
    <name evidence="2" type="ORF">SAMN05518863_11644</name>
</gene>